<protein>
    <submittedName>
        <fullName evidence="1">Uncharacterized protein</fullName>
    </submittedName>
</protein>
<evidence type="ECO:0000313" key="1">
    <source>
        <dbReference type="EMBL" id="CAB4130297.1"/>
    </source>
</evidence>
<proteinExistence type="predicted"/>
<reference evidence="1" key="1">
    <citation type="submission" date="2020-04" db="EMBL/GenBank/DDBJ databases">
        <authorList>
            <person name="Chiriac C."/>
            <person name="Salcher M."/>
            <person name="Ghai R."/>
            <person name="Kavagutti S V."/>
        </authorList>
    </citation>
    <scope>NUCLEOTIDE SEQUENCE</scope>
</reference>
<dbReference type="EMBL" id="LR796237">
    <property type="protein sequence ID" value="CAB4130297.1"/>
    <property type="molecule type" value="Genomic_DNA"/>
</dbReference>
<name>A0A6J5LB74_9CAUD</name>
<sequence length="388" mass="44290">MIFFAFDIINSGVAVPNLRNTNDNPELYETTAPYSKDFGFLNYLNAECIPYTQLTVAELAGAPHTAVYPIHLTHFDSSIDYVAAMSEQARQMSASGQLLPLFYFSHGIDVTAVYAHLLPLLTKYGIEHSNLRVILPNLTSNRQDLIHFSDYESQAHYTALETDIVHHVNVRNRHKTFVCSTEHDSNFGSLIAGSMWYHGLHLNGYFSYKGAKQLNDPNKGGTNVLKWNKYWADVDELLENFKLHVPFNLAEPIEKPTTLYSDAYWGVVIANQCDKTHAHIPRGVFNPIMNMQPFMVVGPQYTLRTLRDMGYVTFSEWMDEGYDKIKSDEERMNICFQMIYDIANLTHKEHTQMMKEMIPVLAHNQGVLLSSKKEQYLAAINMLMGTKI</sequence>
<organism evidence="1">
    <name type="scientific">uncultured Caudovirales phage</name>
    <dbReference type="NCBI Taxonomy" id="2100421"/>
    <lineage>
        <taxon>Viruses</taxon>
        <taxon>Duplodnaviria</taxon>
        <taxon>Heunggongvirae</taxon>
        <taxon>Uroviricota</taxon>
        <taxon>Caudoviricetes</taxon>
        <taxon>Peduoviridae</taxon>
        <taxon>Maltschvirus</taxon>
        <taxon>Maltschvirus maltsch</taxon>
    </lineage>
</organism>
<accession>A0A6J5LB74</accession>
<gene>
    <name evidence="1" type="ORF">UFOVP116_368</name>
</gene>